<evidence type="ECO:0000313" key="2">
    <source>
        <dbReference type="EMBL" id="CAH4028709.1"/>
    </source>
</evidence>
<feature type="chain" id="PRO_5040438896" description="Cuticle protein" evidence="1">
    <location>
        <begin position="18"/>
        <end position="109"/>
    </location>
</feature>
<keyword evidence="3" id="KW-1185">Reference proteome</keyword>
<dbReference type="EMBL" id="CALOZG010000005">
    <property type="protein sequence ID" value="CAH4028709.1"/>
    <property type="molecule type" value="Genomic_DNA"/>
</dbReference>
<protein>
    <recommendedName>
        <fullName evidence="4">Cuticle protein</fullName>
    </recommendedName>
</protein>
<reference evidence="2" key="1">
    <citation type="submission" date="2022-05" db="EMBL/GenBank/DDBJ databases">
        <authorList>
            <person name="Okamura Y."/>
        </authorList>
    </citation>
    <scope>NUCLEOTIDE SEQUENCE</scope>
</reference>
<dbReference type="Proteomes" id="UP001152562">
    <property type="component" value="Unassembled WGS sequence"/>
</dbReference>
<sequence>MNSVLITFAVMISAATADPAVLISNGLLTSPSAAYIASSPLVSPVGAPFASLNSLPVSALPYTAVSDYRYSYGSGLSYQDYAPVALSGSAVSLPYTLPYAYAADWYYRK</sequence>
<comment type="caution">
    <text evidence="2">The sequence shown here is derived from an EMBL/GenBank/DDBJ whole genome shotgun (WGS) entry which is preliminary data.</text>
</comment>
<gene>
    <name evidence="2" type="ORF">PIBRA_LOCUS5516</name>
</gene>
<feature type="signal peptide" evidence="1">
    <location>
        <begin position="1"/>
        <end position="17"/>
    </location>
</feature>
<proteinExistence type="predicted"/>
<accession>A0A9P0TBX3</accession>
<evidence type="ECO:0000313" key="3">
    <source>
        <dbReference type="Proteomes" id="UP001152562"/>
    </source>
</evidence>
<name>A0A9P0TBX3_PIEBR</name>
<dbReference type="AlphaFoldDB" id="A0A9P0TBX3"/>
<organism evidence="2 3">
    <name type="scientific">Pieris brassicae</name>
    <name type="common">White butterfly</name>
    <name type="synonym">Large white butterfly</name>
    <dbReference type="NCBI Taxonomy" id="7116"/>
    <lineage>
        <taxon>Eukaryota</taxon>
        <taxon>Metazoa</taxon>
        <taxon>Ecdysozoa</taxon>
        <taxon>Arthropoda</taxon>
        <taxon>Hexapoda</taxon>
        <taxon>Insecta</taxon>
        <taxon>Pterygota</taxon>
        <taxon>Neoptera</taxon>
        <taxon>Endopterygota</taxon>
        <taxon>Lepidoptera</taxon>
        <taxon>Glossata</taxon>
        <taxon>Ditrysia</taxon>
        <taxon>Papilionoidea</taxon>
        <taxon>Pieridae</taxon>
        <taxon>Pierinae</taxon>
        <taxon>Pieris</taxon>
    </lineage>
</organism>
<keyword evidence="1" id="KW-0732">Signal</keyword>
<evidence type="ECO:0008006" key="4">
    <source>
        <dbReference type="Google" id="ProtNLM"/>
    </source>
</evidence>
<evidence type="ECO:0000256" key="1">
    <source>
        <dbReference type="SAM" id="SignalP"/>
    </source>
</evidence>